<feature type="compositionally biased region" description="Polar residues" evidence="1">
    <location>
        <begin position="459"/>
        <end position="476"/>
    </location>
</feature>
<dbReference type="InterPro" id="IPR053074">
    <property type="entry name" value="NPC_Nucleoporin"/>
</dbReference>
<feature type="compositionally biased region" description="Polar residues" evidence="1">
    <location>
        <begin position="930"/>
        <end position="941"/>
    </location>
</feature>
<feature type="compositionally biased region" description="Polar residues" evidence="1">
    <location>
        <begin position="993"/>
        <end position="1009"/>
    </location>
</feature>
<dbReference type="AlphaFoldDB" id="A0A163BZB7"/>
<feature type="compositionally biased region" description="Polar residues" evidence="1">
    <location>
        <begin position="190"/>
        <end position="216"/>
    </location>
</feature>
<feature type="compositionally biased region" description="Polar residues" evidence="1">
    <location>
        <begin position="647"/>
        <end position="657"/>
    </location>
</feature>
<feature type="compositionally biased region" description="Basic and acidic residues" evidence="1">
    <location>
        <begin position="746"/>
        <end position="764"/>
    </location>
</feature>
<feature type="compositionally biased region" description="Low complexity" evidence="1">
    <location>
        <begin position="68"/>
        <end position="77"/>
    </location>
</feature>
<feature type="compositionally biased region" description="Polar residues" evidence="1">
    <location>
        <begin position="367"/>
        <end position="392"/>
    </location>
</feature>
<feature type="compositionally biased region" description="Polar residues" evidence="1">
    <location>
        <begin position="866"/>
        <end position="877"/>
    </location>
</feature>
<feature type="compositionally biased region" description="Low complexity" evidence="1">
    <location>
        <begin position="490"/>
        <end position="502"/>
    </location>
</feature>
<name>A0A163BZB7_DIDRA</name>
<feature type="compositionally biased region" description="Basic and acidic residues" evidence="1">
    <location>
        <begin position="910"/>
        <end position="925"/>
    </location>
</feature>
<feature type="region of interest" description="Disordered" evidence="1">
    <location>
        <begin position="490"/>
        <end position="530"/>
    </location>
</feature>
<feature type="region of interest" description="Disordered" evidence="1">
    <location>
        <begin position="1"/>
        <end position="77"/>
    </location>
</feature>
<feature type="compositionally biased region" description="Low complexity" evidence="1">
    <location>
        <begin position="774"/>
        <end position="790"/>
    </location>
</feature>
<feature type="compositionally biased region" description="Low complexity" evidence="1">
    <location>
        <begin position="664"/>
        <end position="678"/>
    </location>
</feature>
<feature type="compositionally biased region" description="Basic residues" evidence="1">
    <location>
        <begin position="39"/>
        <end position="48"/>
    </location>
</feature>
<gene>
    <name evidence="2" type="ORF">ST47_g6691</name>
</gene>
<evidence type="ECO:0000313" key="2">
    <source>
        <dbReference type="EMBL" id="KZM22106.1"/>
    </source>
</evidence>
<feature type="region of interest" description="Disordered" evidence="1">
    <location>
        <begin position="182"/>
        <end position="274"/>
    </location>
</feature>
<feature type="compositionally biased region" description="Polar residues" evidence="1">
    <location>
        <begin position="679"/>
        <end position="691"/>
    </location>
</feature>
<feature type="compositionally biased region" description="Acidic residues" evidence="1">
    <location>
        <begin position="736"/>
        <end position="745"/>
    </location>
</feature>
<dbReference type="STRING" id="5454.A0A163BZB7"/>
<organism evidence="2 3">
    <name type="scientific">Didymella rabiei</name>
    <name type="common">Chickpea ascochyta blight fungus</name>
    <name type="synonym">Mycosphaerella rabiei</name>
    <dbReference type="NCBI Taxonomy" id="5454"/>
    <lineage>
        <taxon>Eukaryota</taxon>
        <taxon>Fungi</taxon>
        <taxon>Dikarya</taxon>
        <taxon>Ascomycota</taxon>
        <taxon>Pezizomycotina</taxon>
        <taxon>Dothideomycetes</taxon>
        <taxon>Pleosporomycetidae</taxon>
        <taxon>Pleosporales</taxon>
        <taxon>Pleosporineae</taxon>
        <taxon>Didymellaceae</taxon>
        <taxon>Ascochyta</taxon>
    </lineage>
</organism>
<evidence type="ECO:0000256" key="1">
    <source>
        <dbReference type="SAM" id="MobiDB-lite"/>
    </source>
</evidence>
<feature type="region of interest" description="Disordered" evidence="1">
    <location>
        <begin position="975"/>
        <end position="1047"/>
    </location>
</feature>
<keyword evidence="3" id="KW-1185">Reference proteome</keyword>
<dbReference type="PANTHER" id="PTHR38697">
    <property type="entry name" value="NUCLEAR PORE COMPLEX PROTEIN SIMILAR TO S. CEREVISIAE NUP2 (EUROFUNG)"/>
    <property type="match status" value="1"/>
</dbReference>
<accession>A0A163BZB7</accession>
<feature type="compositionally biased region" description="Low complexity" evidence="1">
    <location>
        <begin position="826"/>
        <end position="850"/>
    </location>
</feature>
<evidence type="ECO:0000313" key="3">
    <source>
        <dbReference type="Proteomes" id="UP000076837"/>
    </source>
</evidence>
<dbReference type="Proteomes" id="UP000076837">
    <property type="component" value="Unassembled WGS sequence"/>
</dbReference>
<feature type="compositionally biased region" description="Low complexity" evidence="1">
    <location>
        <begin position="1016"/>
        <end position="1027"/>
    </location>
</feature>
<feature type="region of interest" description="Disordered" evidence="1">
    <location>
        <begin position="586"/>
        <end position="942"/>
    </location>
</feature>
<reference evidence="2 3" key="1">
    <citation type="journal article" date="2016" name="Sci. Rep.">
        <title>Draft genome sequencing and secretome analysis of fungal phytopathogen Ascochyta rabiei provides insight into the necrotrophic effector repertoire.</title>
        <authorList>
            <person name="Verma S."/>
            <person name="Gazara R.K."/>
            <person name="Nizam S."/>
            <person name="Parween S."/>
            <person name="Chattopadhyay D."/>
            <person name="Verma P.K."/>
        </authorList>
    </citation>
    <scope>NUCLEOTIDE SEQUENCE [LARGE SCALE GENOMIC DNA]</scope>
    <source>
        <strain evidence="2 3">ArDII</strain>
    </source>
</reference>
<feature type="compositionally biased region" description="Low complexity" evidence="1">
    <location>
        <begin position="250"/>
        <end position="274"/>
    </location>
</feature>
<proteinExistence type="predicted"/>
<sequence>MSGKRANVFGQGRPESPYEERDEPGEVPQRATAAQLAARKIKSVKPRRAAGAASSGLSQSVHFGGGQQQPSFSFGASAPVGGDSASANMFGGGNAFGGGATSSFPPAQSSGSSSAFTTNSFPAPSFGAASQTSAFHAPSGGFDFSPASSTNNPFGAIHGAAAPTNGASASFGGSLFASQAASNPFGGGQQTNTNTSSAPGSTSLFGTTNGASTTAFTFGGASSSAQAPPAAPSTPAPASQPTFSFGANNASTTAAPSTPAAAPTTSTPAPASTGIFSFGAQNNATPAATPAFGGFGAGAGADAQKSESTPAAATPQKNMFAPTPSTGLFSFGGAATPKPAEAAPPAPATNMFGGASTPAPAPAPASNLFSGLQTSTNASTPKFSFGQTQETPKAQEHTPAAPSFFNSNSLFAGLAKPASTPAPDLSSMFGAPQNKESAPKESEKPTSMFQAAPEAPKTNMFSGFSTPQPTKTTDNPQAKAGMFTAQPKASSAFSFPSSGANSTPEISSPSPATQEAPAQPSAKEAASVFNAPKAPAPQALSVPKDWVVEDFALQAMNLRYREMLSNSSLVADWSLLSIWHHQQSRSLKTKIDNAKKQRAAAKGVTGAESALSTKRKVNEDSPEAIGNKGSTPETAAPEPPKAAAPSTGFTPSFSASTGPAAPKPSSTSGFTPSFSASTDASKSAPASTGFTPSFGAPKTTASTGFTPSFGAPKAPSAGGFTPSFAERKKKAKDADYDSDDETEEEWSARYDKEEADRLAKEKEAIASAGGFSLPASTNASGATTPTPTAEPAKEATKPAPSTNLFANLAKPASASTTDGRSVFDGPSAAPSPSSNSLFGHLSSGPSSNNQDDSDDEDERGEDKSQNDQLVGSTGSTSPKRKSGGSETESDNASSKKQAMGTKGSLLSRMTRADDADSEAEKENDKPASIFGQTNGASTPTNKPFAFFNFENAGANTAPPKANTFAGDQTFKVGSPIKFGGAPATEKKKDAPTFQFQPATPSPAEFSTTPAKPPPSGSVSVPSSMFSSRADDEEGEKHEQVDLSQLTEEETAANDIVFHIDLALAKQQVDQGDGTKKWENFARGPLWILKDKILPALRSNVTGSSKKMVQATRPGKDKGLTPVYFAVKSAEVAEAFSRKYNESMPPS</sequence>
<feature type="compositionally biased region" description="Polar residues" evidence="1">
    <location>
        <begin position="503"/>
        <end position="513"/>
    </location>
</feature>
<feature type="region of interest" description="Disordered" evidence="1">
    <location>
        <begin position="298"/>
        <end position="478"/>
    </location>
</feature>
<comment type="caution">
    <text evidence="2">The sequence shown here is derived from an EMBL/GenBank/DDBJ whole genome shotgun (WGS) entry which is preliminary data.</text>
</comment>
<dbReference type="PANTHER" id="PTHR38697:SF1">
    <property type="entry name" value="NUCLEAR PORE COMPLEX PROTEIN SIMILAR TO S. CEREVISIAE NUP2 (EUROFUNG)"/>
    <property type="match status" value="1"/>
</dbReference>
<dbReference type="EMBL" id="JYNV01000224">
    <property type="protein sequence ID" value="KZM22106.1"/>
    <property type="molecule type" value="Genomic_DNA"/>
</dbReference>
<feature type="compositionally biased region" description="Polar residues" evidence="1">
    <location>
        <begin position="884"/>
        <end position="896"/>
    </location>
</feature>
<feature type="compositionally biased region" description="Polar residues" evidence="1">
    <location>
        <begin position="306"/>
        <end position="328"/>
    </location>
</feature>
<protein>
    <submittedName>
        <fullName evidence="2">Uncharacterized protein</fullName>
    </submittedName>
</protein>